<evidence type="ECO:0000256" key="4">
    <source>
        <dbReference type="ARBA" id="ARBA00022559"/>
    </source>
</evidence>
<evidence type="ECO:0000256" key="8">
    <source>
        <dbReference type="ARBA" id="ARBA00023284"/>
    </source>
</evidence>
<dbReference type="PANTHER" id="PTHR42801">
    <property type="entry name" value="THIOREDOXIN-DEPENDENT PEROXIDE REDUCTASE"/>
    <property type="match status" value="1"/>
</dbReference>
<evidence type="ECO:0000256" key="11">
    <source>
        <dbReference type="ARBA" id="ARBA00042639"/>
    </source>
</evidence>
<sequence>MAEWVEEGKKAPSFTLPADDGTKVKLADLNGSIVVLYFYPKDDTPGCTKEACAFRDRHAELKKHGVTVLGVSPDDKESHAKFRDKFDLNFPLLVDKDHKIAEKYGAWREKNMYGKVSMGIQRSTFLIDEEGKIAKVWKRVQVAGHDAKVLEEVAKLKK</sequence>
<dbReference type="CDD" id="cd03017">
    <property type="entry name" value="PRX_BCP"/>
    <property type="match status" value="1"/>
</dbReference>
<evidence type="ECO:0000256" key="10">
    <source>
        <dbReference type="ARBA" id="ARBA00038489"/>
    </source>
</evidence>
<dbReference type="EMBL" id="PUHZ01000019">
    <property type="protein sequence ID" value="PQO44567.1"/>
    <property type="molecule type" value="Genomic_DNA"/>
</dbReference>
<comment type="function">
    <text evidence="1">Thiol-specific peroxidase that catalyzes the reduction of hydrogen peroxide and organic hydroperoxides to water and alcohols, respectively. Plays a role in cell protection against oxidative stress by detoxifying peroxides and as sensor of hydrogen peroxide-mediated signaling events.</text>
</comment>
<protein>
    <recommendedName>
        <fullName evidence="3">thioredoxin-dependent peroxiredoxin</fullName>
        <ecNumber evidence="3">1.11.1.24</ecNumber>
    </recommendedName>
    <alternativeName>
        <fullName evidence="9">Thioredoxin peroxidase</fullName>
    </alternativeName>
    <alternativeName>
        <fullName evidence="11">Thioredoxin-dependent peroxiredoxin Bcp</fullName>
    </alternativeName>
</protein>
<dbReference type="PROSITE" id="PS51352">
    <property type="entry name" value="THIOREDOXIN_2"/>
    <property type="match status" value="1"/>
</dbReference>
<evidence type="ECO:0000256" key="7">
    <source>
        <dbReference type="ARBA" id="ARBA00023157"/>
    </source>
</evidence>
<organism evidence="15 16">
    <name type="scientific">Blastopirellula marina</name>
    <dbReference type="NCBI Taxonomy" id="124"/>
    <lineage>
        <taxon>Bacteria</taxon>
        <taxon>Pseudomonadati</taxon>
        <taxon>Planctomycetota</taxon>
        <taxon>Planctomycetia</taxon>
        <taxon>Pirellulales</taxon>
        <taxon>Pirellulaceae</taxon>
        <taxon>Blastopirellula</taxon>
    </lineage>
</organism>
<dbReference type="OrthoDB" id="9812811at2"/>
<evidence type="ECO:0000256" key="1">
    <source>
        <dbReference type="ARBA" id="ARBA00003330"/>
    </source>
</evidence>
<dbReference type="InterPro" id="IPR013766">
    <property type="entry name" value="Thioredoxin_domain"/>
</dbReference>
<evidence type="ECO:0000256" key="12">
    <source>
        <dbReference type="ARBA" id="ARBA00049091"/>
    </source>
</evidence>
<comment type="subunit">
    <text evidence="2">Monomer.</text>
</comment>
<comment type="similarity">
    <text evidence="10">Belongs to the peroxiredoxin family. BCP/PrxQ subfamily.</text>
</comment>
<gene>
    <name evidence="15" type="ORF">C5Y93_19380</name>
</gene>
<dbReference type="SUPFAM" id="SSF52833">
    <property type="entry name" value="Thioredoxin-like"/>
    <property type="match status" value="1"/>
</dbReference>
<dbReference type="GO" id="GO:0005737">
    <property type="term" value="C:cytoplasm"/>
    <property type="evidence" value="ECO:0007669"/>
    <property type="project" value="TreeGrafter"/>
</dbReference>
<keyword evidence="6" id="KW-0560">Oxidoreductase</keyword>
<dbReference type="FunFam" id="3.40.30.10:FF:000007">
    <property type="entry name" value="Thioredoxin-dependent thiol peroxidase"/>
    <property type="match status" value="1"/>
</dbReference>
<keyword evidence="8" id="KW-0676">Redox-active center</keyword>
<dbReference type="Proteomes" id="UP000237819">
    <property type="component" value="Unassembled WGS sequence"/>
</dbReference>
<feature type="active site" description="Cysteine sulfenic acid (-SOH) intermediate; for peroxidase activity" evidence="13">
    <location>
        <position position="47"/>
    </location>
</feature>
<evidence type="ECO:0000256" key="13">
    <source>
        <dbReference type="PIRSR" id="PIRSR000239-1"/>
    </source>
</evidence>
<dbReference type="AlphaFoldDB" id="A0A2S8GJD4"/>
<dbReference type="PIRSF" id="PIRSF000239">
    <property type="entry name" value="AHPC"/>
    <property type="match status" value="1"/>
</dbReference>
<dbReference type="InterPro" id="IPR024706">
    <property type="entry name" value="Peroxiredoxin_AhpC-typ"/>
</dbReference>
<dbReference type="InterPro" id="IPR050924">
    <property type="entry name" value="Peroxiredoxin_BCP/PrxQ"/>
</dbReference>
<dbReference type="PANTHER" id="PTHR42801:SF4">
    <property type="entry name" value="AHPC_TSA FAMILY PROTEIN"/>
    <property type="match status" value="1"/>
</dbReference>
<reference evidence="15 16" key="1">
    <citation type="submission" date="2018-02" db="EMBL/GenBank/DDBJ databases">
        <title>Comparative genomes isolates from brazilian mangrove.</title>
        <authorList>
            <person name="Araujo J.E."/>
            <person name="Taketani R.G."/>
            <person name="Silva M.C.P."/>
            <person name="Loureco M.V."/>
            <person name="Andreote F.D."/>
        </authorList>
    </citation>
    <scope>NUCLEOTIDE SEQUENCE [LARGE SCALE GENOMIC DNA]</scope>
    <source>
        <strain evidence="15 16">Nap-Phe MGV</strain>
    </source>
</reference>
<evidence type="ECO:0000256" key="5">
    <source>
        <dbReference type="ARBA" id="ARBA00022862"/>
    </source>
</evidence>
<proteinExistence type="inferred from homology"/>
<comment type="caution">
    <text evidence="15">The sequence shown here is derived from an EMBL/GenBank/DDBJ whole genome shotgun (WGS) entry which is preliminary data.</text>
</comment>
<evidence type="ECO:0000256" key="6">
    <source>
        <dbReference type="ARBA" id="ARBA00023002"/>
    </source>
</evidence>
<keyword evidence="4 15" id="KW-0575">Peroxidase</keyword>
<evidence type="ECO:0000256" key="9">
    <source>
        <dbReference type="ARBA" id="ARBA00032824"/>
    </source>
</evidence>
<keyword evidence="7" id="KW-1015">Disulfide bond</keyword>
<dbReference type="Gene3D" id="3.40.30.10">
    <property type="entry name" value="Glutaredoxin"/>
    <property type="match status" value="1"/>
</dbReference>
<dbReference type="InterPro" id="IPR000866">
    <property type="entry name" value="AhpC/TSA"/>
</dbReference>
<dbReference type="EC" id="1.11.1.24" evidence="3"/>
<accession>A0A2S8GJD4</accession>
<dbReference type="GO" id="GO:0034599">
    <property type="term" value="P:cellular response to oxidative stress"/>
    <property type="evidence" value="ECO:0007669"/>
    <property type="project" value="TreeGrafter"/>
</dbReference>
<dbReference type="GO" id="GO:0008379">
    <property type="term" value="F:thioredoxin peroxidase activity"/>
    <property type="evidence" value="ECO:0007669"/>
    <property type="project" value="TreeGrafter"/>
</dbReference>
<evidence type="ECO:0000313" key="16">
    <source>
        <dbReference type="Proteomes" id="UP000237819"/>
    </source>
</evidence>
<evidence type="ECO:0000256" key="3">
    <source>
        <dbReference type="ARBA" id="ARBA00013017"/>
    </source>
</evidence>
<dbReference type="NCBIfam" id="NF006960">
    <property type="entry name" value="PRK09437.1"/>
    <property type="match status" value="1"/>
</dbReference>
<name>A0A2S8GJD4_9BACT</name>
<comment type="catalytic activity">
    <reaction evidence="12">
        <text>a hydroperoxide + [thioredoxin]-dithiol = an alcohol + [thioredoxin]-disulfide + H2O</text>
        <dbReference type="Rhea" id="RHEA:62620"/>
        <dbReference type="Rhea" id="RHEA-COMP:10698"/>
        <dbReference type="Rhea" id="RHEA-COMP:10700"/>
        <dbReference type="ChEBI" id="CHEBI:15377"/>
        <dbReference type="ChEBI" id="CHEBI:29950"/>
        <dbReference type="ChEBI" id="CHEBI:30879"/>
        <dbReference type="ChEBI" id="CHEBI:35924"/>
        <dbReference type="ChEBI" id="CHEBI:50058"/>
        <dbReference type="EC" id="1.11.1.24"/>
    </reaction>
</comment>
<keyword evidence="5" id="KW-0049">Antioxidant</keyword>
<evidence type="ECO:0000256" key="2">
    <source>
        <dbReference type="ARBA" id="ARBA00011245"/>
    </source>
</evidence>
<evidence type="ECO:0000313" key="15">
    <source>
        <dbReference type="EMBL" id="PQO44567.1"/>
    </source>
</evidence>
<dbReference type="RefSeq" id="WP_105337095.1">
    <property type="nucleotide sequence ID" value="NZ_PUHZ01000019.1"/>
</dbReference>
<dbReference type="Pfam" id="PF00578">
    <property type="entry name" value="AhpC-TSA"/>
    <property type="match status" value="1"/>
</dbReference>
<evidence type="ECO:0000259" key="14">
    <source>
        <dbReference type="PROSITE" id="PS51352"/>
    </source>
</evidence>
<dbReference type="GO" id="GO:0045454">
    <property type="term" value="P:cell redox homeostasis"/>
    <property type="evidence" value="ECO:0007669"/>
    <property type="project" value="TreeGrafter"/>
</dbReference>
<feature type="domain" description="Thioredoxin" evidence="14">
    <location>
        <begin position="5"/>
        <end position="158"/>
    </location>
</feature>
<dbReference type="InterPro" id="IPR036249">
    <property type="entry name" value="Thioredoxin-like_sf"/>
</dbReference>